<dbReference type="InterPro" id="IPR051417">
    <property type="entry name" value="SDr/BOS_complex"/>
</dbReference>
<dbReference type="Proteomes" id="UP000672027">
    <property type="component" value="Chromosome"/>
</dbReference>
<accession>A0ABX7X2Q1</accession>
<dbReference type="Gene3D" id="2.60.40.10">
    <property type="entry name" value="Immunoglobulins"/>
    <property type="match status" value="1"/>
</dbReference>
<evidence type="ECO:0000256" key="1">
    <source>
        <dbReference type="ARBA" id="ARBA00004613"/>
    </source>
</evidence>
<dbReference type="InterPro" id="IPR033764">
    <property type="entry name" value="Sdr_B"/>
</dbReference>
<comment type="subcellular location">
    <subcellularLocation>
        <location evidence="1">Secreted</location>
    </subcellularLocation>
</comment>
<keyword evidence="3" id="KW-0732">Signal</keyword>
<keyword evidence="2" id="KW-0964">Secreted</keyword>
<reference evidence="5 6" key="1">
    <citation type="submission" date="2021-04" db="EMBL/GenBank/DDBJ databases">
        <title>Genomics, taxonomy and metabolism of representatives of sulfur bacteria of the genus Thiothrix: Thiothrix fructosivorans QT, Thiothrix unzii A1T and three new species, Thiothrix subterranea sp. nov., Thiothrix litoralis sp. nov. and 'Candidatus Thiothrix anitrata' sp. nov.</title>
        <authorList>
            <person name="Ravin N.V."/>
            <person name="Smolyakov D."/>
            <person name="Rudenko T.S."/>
            <person name="Mardanov A.V."/>
            <person name="Beletsky A.V."/>
            <person name="Markov N.D."/>
            <person name="Fomenkov A.I."/>
            <person name="Roberts R.J."/>
            <person name="Karnachuk O.V."/>
            <person name="Novikov A."/>
            <person name="Grabovich M.Y."/>
        </authorList>
    </citation>
    <scope>NUCLEOTIDE SEQUENCE [LARGE SCALE GENOMIC DNA]</scope>
    <source>
        <strain evidence="5 6">A52</strain>
    </source>
</reference>
<gene>
    <name evidence="5" type="ORF">J8380_00835</name>
</gene>
<evidence type="ECO:0000259" key="4">
    <source>
        <dbReference type="Pfam" id="PF17210"/>
    </source>
</evidence>
<proteinExistence type="predicted"/>
<dbReference type="SUPFAM" id="SSF117074">
    <property type="entry name" value="Hypothetical protein PA1324"/>
    <property type="match status" value="1"/>
</dbReference>
<evidence type="ECO:0000256" key="3">
    <source>
        <dbReference type="ARBA" id="ARBA00022729"/>
    </source>
</evidence>
<evidence type="ECO:0000256" key="2">
    <source>
        <dbReference type="ARBA" id="ARBA00022525"/>
    </source>
</evidence>
<dbReference type="Pfam" id="PF17210">
    <property type="entry name" value="SdrD_B"/>
    <property type="match status" value="1"/>
</dbReference>
<evidence type="ECO:0000313" key="6">
    <source>
        <dbReference type="Proteomes" id="UP000672027"/>
    </source>
</evidence>
<dbReference type="EMBL" id="CP072800">
    <property type="protein sequence ID" value="QTR50164.1"/>
    <property type="molecule type" value="Genomic_DNA"/>
</dbReference>
<dbReference type="PANTHER" id="PTHR23303:SF15">
    <property type="entry name" value="COLOSSIN-A"/>
    <property type="match status" value="1"/>
</dbReference>
<sequence length="145" mass="15275">MKFVPPTGMTFVTAKQGSDTTLDSDPAADGEVKVTVISGVGNQTVDAGIVPAKLGDYVWLDLNGDGTQGAGEPAVAGVTVNLLDKESKPVKDAGGNPLTALTDATGKYQFTVLPVNTVSSLYCRIWQRLPSSSRVRTQPPIRMRI</sequence>
<feature type="domain" description="SD-repeat containing protein B" evidence="4">
    <location>
        <begin position="52"/>
        <end position="114"/>
    </location>
</feature>
<evidence type="ECO:0000313" key="5">
    <source>
        <dbReference type="EMBL" id="QTR50164.1"/>
    </source>
</evidence>
<organism evidence="5 6">
    <name type="scientific">Candidatus Thiothrix anitrata</name>
    <dbReference type="NCBI Taxonomy" id="2823902"/>
    <lineage>
        <taxon>Bacteria</taxon>
        <taxon>Pseudomonadati</taxon>
        <taxon>Pseudomonadota</taxon>
        <taxon>Gammaproteobacteria</taxon>
        <taxon>Thiotrichales</taxon>
        <taxon>Thiotrichaceae</taxon>
        <taxon>Thiothrix</taxon>
    </lineage>
</organism>
<keyword evidence="6" id="KW-1185">Reference proteome</keyword>
<name>A0ABX7X2Q1_9GAMM</name>
<dbReference type="PANTHER" id="PTHR23303">
    <property type="entry name" value="CARBOXYPEPTIDASE REGULATORY REGION-CONTAINING"/>
    <property type="match status" value="1"/>
</dbReference>
<protein>
    <recommendedName>
        <fullName evidence="4">SD-repeat containing protein B domain-containing protein</fullName>
    </recommendedName>
</protein>
<dbReference type="InterPro" id="IPR013783">
    <property type="entry name" value="Ig-like_fold"/>
</dbReference>